<sequence>IHTFVLRVRWLGFADRKVRGSNSTSASRLPLSRLGQPDSIPALKSDKANQDHFEGVPGLVSTCAEANLEVFQAHLLLHVGARAVKSLSAATPFRCLAALPPEGSTRVCDTPRSPKSRQGKSRGEGRVRSVNSRSNHLSHLAPCMCKRHTGRKRGQINTWRLKHEAFCCCTFSCLETSQTVDSAGLQRLKHEVAWCSTFSCLKTSQTRDSARF</sequence>
<dbReference type="Proteomes" id="UP000054324">
    <property type="component" value="Unassembled WGS sequence"/>
</dbReference>
<proteinExistence type="predicted"/>
<reference evidence="2 3" key="1">
    <citation type="submission" date="2013-11" db="EMBL/GenBank/DDBJ databases">
        <title>Opisthorchis viverrini - life in the bile duct.</title>
        <authorList>
            <person name="Young N.D."/>
            <person name="Nagarajan N."/>
            <person name="Lin S.J."/>
            <person name="Korhonen P.K."/>
            <person name="Jex A.R."/>
            <person name="Hall R.S."/>
            <person name="Safavi-Hemami H."/>
            <person name="Kaewkong W."/>
            <person name="Bertrand D."/>
            <person name="Gao S."/>
            <person name="Seet Q."/>
            <person name="Wongkham S."/>
            <person name="Teh B.T."/>
            <person name="Wongkham C."/>
            <person name="Intapan P.M."/>
            <person name="Maleewong W."/>
            <person name="Yang X."/>
            <person name="Hu M."/>
            <person name="Wang Z."/>
            <person name="Hofmann A."/>
            <person name="Sternberg P.W."/>
            <person name="Tan P."/>
            <person name="Wang J."/>
            <person name="Gasser R.B."/>
        </authorList>
    </citation>
    <scope>NUCLEOTIDE SEQUENCE [LARGE SCALE GENOMIC DNA]</scope>
</reference>
<evidence type="ECO:0000313" key="2">
    <source>
        <dbReference type="EMBL" id="KER26037.1"/>
    </source>
</evidence>
<dbReference type="RefSeq" id="XP_009170218.1">
    <property type="nucleotide sequence ID" value="XM_009171954.1"/>
</dbReference>
<dbReference type="KEGG" id="ovi:T265_14082"/>
<evidence type="ECO:0000313" key="3">
    <source>
        <dbReference type="Proteomes" id="UP000054324"/>
    </source>
</evidence>
<accession>A0A074ZJS9</accession>
<protein>
    <submittedName>
        <fullName evidence="2">Uncharacterized protein</fullName>
    </submittedName>
</protein>
<feature type="region of interest" description="Disordered" evidence="1">
    <location>
        <begin position="20"/>
        <end position="44"/>
    </location>
</feature>
<keyword evidence="3" id="KW-1185">Reference proteome</keyword>
<gene>
    <name evidence="2" type="ORF">T265_14082</name>
</gene>
<feature type="region of interest" description="Disordered" evidence="1">
    <location>
        <begin position="103"/>
        <end position="131"/>
    </location>
</feature>
<feature type="non-terminal residue" evidence="2">
    <location>
        <position position="1"/>
    </location>
</feature>
<dbReference type="CTD" id="20328248"/>
<organism evidence="2 3">
    <name type="scientific">Opisthorchis viverrini</name>
    <name type="common">Southeast Asian liver fluke</name>
    <dbReference type="NCBI Taxonomy" id="6198"/>
    <lineage>
        <taxon>Eukaryota</taxon>
        <taxon>Metazoa</taxon>
        <taxon>Spiralia</taxon>
        <taxon>Lophotrochozoa</taxon>
        <taxon>Platyhelminthes</taxon>
        <taxon>Trematoda</taxon>
        <taxon>Digenea</taxon>
        <taxon>Opisthorchiida</taxon>
        <taxon>Opisthorchiata</taxon>
        <taxon>Opisthorchiidae</taxon>
        <taxon>Opisthorchis</taxon>
    </lineage>
</organism>
<dbReference type="AlphaFoldDB" id="A0A074ZJS9"/>
<evidence type="ECO:0000256" key="1">
    <source>
        <dbReference type="SAM" id="MobiDB-lite"/>
    </source>
</evidence>
<dbReference type="GeneID" id="20328248"/>
<name>A0A074ZJS9_OPIVI</name>
<dbReference type="EMBL" id="KL596758">
    <property type="protein sequence ID" value="KER26037.1"/>
    <property type="molecule type" value="Genomic_DNA"/>
</dbReference>